<dbReference type="SMART" id="SM00460">
    <property type="entry name" value="TGc"/>
    <property type="match status" value="1"/>
</dbReference>
<dbReference type="InterPro" id="IPR002931">
    <property type="entry name" value="Transglutaminase-like"/>
</dbReference>
<dbReference type="InterPro" id="IPR052901">
    <property type="entry name" value="Bact_TGase-like"/>
</dbReference>
<evidence type="ECO:0000256" key="2">
    <source>
        <dbReference type="SAM" id="SignalP"/>
    </source>
</evidence>
<dbReference type="Gene3D" id="3.10.620.30">
    <property type="match status" value="1"/>
</dbReference>
<proteinExistence type="predicted"/>
<sequence>MLAALIAVAALVTAALSQRGMLPMPVRVLLVLGMLAAIAWQMGAVRPGRDTGCALLAAMLAIKSSELRTLRDARSLLGFALFSPFAAFLLDQGPLTTVLAVLAGVSALIALQRLAQGEGRSTPPPLSAQLRGVGRLLLIGLPLALACFWLFPRLATPLWGIPERAVGTPGLSDTMEPDKWLDLMADDTPALRAQFFGAVPEPAQRYWRGPVLTQFDGHVWRRDRRTERLPPAVVEHGTEGWDYQIDYEPTDRRQLVALDLPTAAPEGSRLDAALSLSSDRPLSALSRWRLHSAPPQRFDATLSTYQRRAALQLPEGFNPRTATLARQWRQEAGSDDAAVVRRALAWITADFSYTLATPAPGRDPVDAFLFDYKAGYCQHFSSAFVVLMRNAGIPARVVTGFAGGTRNRIGDYWVLRRMDAHAWAEVWLPQRGWVRIDPTAAVAPERILDTLDDRLQAGADTGLQQRWLQLGQVGDWMRRGWNELVLSFDARRQQQLLQPFGLDDLQPGQLLTGFVMAVSLALAWMAWLLARGERERDPLLRAWHRLGLRYARLGLGREPHEPALRWAHRASPDFRSLPMNTKFLLTAVAALALSACATAPKPLQGQFSLVSPRDSVATQQVGTPVRWGGRIIETKPGQGETCFQIISRPLNGSGRPNTTSSDASDGRFIACRAGFYDPAVFEAGRDVTFIGKIDGYANTRIGDYDYRLPKLAADVIYLWPEQRQVDVVPYPYGPWGPGPYGPYWGGYRGWGWW</sequence>
<accession>A0AA39CU24</accession>
<gene>
    <name evidence="4" type="ORF">H2204_009168</name>
</gene>
<name>A0AA39CU24_9EURO</name>
<organism evidence="4">
    <name type="scientific">Knufia peltigerae</name>
    <dbReference type="NCBI Taxonomy" id="1002370"/>
    <lineage>
        <taxon>Eukaryota</taxon>
        <taxon>Fungi</taxon>
        <taxon>Dikarya</taxon>
        <taxon>Ascomycota</taxon>
        <taxon>Pezizomycotina</taxon>
        <taxon>Eurotiomycetes</taxon>
        <taxon>Chaetothyriomycetidae</taxon>
        <taxon>Chaetothyriales</taxon>
        <taxon>Trichomeriaceae</taxon>
        <taxon>Knufia</taxon>
    </lineage>
</organism>
<feature type="chain" id="PRO_5041436543" description="Transglutaminase-like domain-containing protein" evidence="2">
    <location>
        <begin position="18"/>
        <end position="753"/>
    </location>
</feature>
<dbReference type="InterPro" id="IPR004658">
    <property type="entry name" value="OMP_Slp"/>
</dbReference>
<dbReference type="InterPro" id="IPR038765">
    <property type="entry name" value="Papain-like_cys_pep_sf"/>
</dbReference>
<feature type="transmembrane region" description="Helical" evidence="1">
    <location>
        <begin position="96"/>
        <end position="115"/>
    </location>
</feature>
<keyword evidence="2" id="KW-0732">Signal</keyword>
<feature type="transmembrane region" description="Helical" evidence="1">
    <location>
        <begin position="27"/>
        <end position="45"/>
    </location>
</feature>
<reference evidence="4" key="1">
    <citation type="submission" date="2022-10" db="EMBL/GenBank/DDBJ databases">
        <title>Culturing micro-colonial fungi from biological soil crusts in the Mojave desert and describing Neophaeococcomyces mojavensis, and introducing the new genera and species Taxawa tesnikishii.</title>
        <authorList>
            <person name="Kurbessoian T."/>
            <person name="Stajich J.E."/>
        </authorList>
    </citation>
    <scope>NUCLEOTIDE SEQUENCE</scope>
    <source>
        <strain evidence="4">TK_35</strain>
    </source>
</reference>
<dbReference type="AlphaFoldDB" id="A0AA39CU24"/>
<dbReference type="GO" id="GO:0019867">
    <property type="term" value="C:outer membrane"/>
    <property type="evidence" value="ECO:0007669"/>
    <property type="project" value="InterPro"/>
</dbReference>
<dbReference type="Pfam" id="PF11992">
    <property type="entry name" value="TgpA_N"/>
    <property type="match status" value="1"/>
</dbReference>
<keyword evidence="1" id="KW-1133">Transmembrane helix</keyword>
<dbReference type="Pfam" id="PF01841">
    <property type="entry name" value="Transglut_core"/>
    <property type="match status" value="1"/>
</dbReference>
<dbReference type="EMBL" id="JAPDRN010000070">
    <property type="protein sequence ID" value="KAJ9629009.1"/>
    <property type="molecule type" value="Genomic_DNA"/>
</dbReference>
<dbReference type="PANTHER" id="PTHR42736">
    <property type="entry name" value="PROTEIN-GLUTAMINE GAMMA-GLUTAMYLTRANSFERASE"/>
    <property type="match status" value="1"/>
</dbReference>
<dbReference type="SUPFAM" id="SSF54001">
    <property type="entry name" value="Cysteine proteinases"/>
    <property type="match status" value="1"/>
</dbReference>
<evidence type="ECO:0000313" key="4">
    <source>
        <dbReference type="EMBL" id="KAJ9629009.1"/>
    </source>
</evidence>
<dbReference type="InterPro" id="IPR021878">
    <property type="entry name" value="TgpA_N"/>
</dbReference>
<feature type="signal peptide" evidence="2">
    <location>
        <begin position="1"/>
        <end position="17"/>
    </location>
</feature>
<keyword evidence="1" id="KW-0812">Transmembrane</keyword>
<keyword evidence="1" id="KW-0472">Membrane</keyword>
<feature type="domain" description="Transglutaminase-like" evidence="3">
    <location>
        <begin position="369"/>
        <end position="440"/>
    </location>
</feature>
<dbReference type="PANTHER" id="PTHR42736:SF1">
    <property type="entry name" value="PROTEIN-GLUTAMINE GAMMA-GLUTAMYLTRANSFERASE"/>
    <property type="match status" value="1"/>
</dbReference>
<protein>
    <recommendedName>
        <fullName evidence="3">Transglutaminase-like domain-containing protein</fullName>
    </recommendedName>
</protein>
<evidence type="ECO:0000256" key="1">
    <source>
        <dbReference type="SAM" id="Phobius"/>
    </source>
</evidence>
<comment type="caution">
    <text evidence="4">The sequence shown here is derived from an EMBL/GenBank/DDBJ whole genome shotgun (WGS) entry which is preliminary data.</text>
</comment>
<feature type="transmembrane region" description="Helical" evidence="1">
    <location>
        <begin position="136"/>
        <end position="155"/>
    </location>
</feature>
<evidence type="ECO:0000259" key="3">
    <source>
        <dbReference type="SMART" id="SM00460"/>
    </source>
</evidence>
<dbReference type="Pfam" id="PF03843">
    <property type="entry name" value="Slp"/>
    <property type="match status" value="1"/>
</dbReference>